<dbReference type="InterPro" id="IPR025768">
    <property type="entry name" value="TFG_box"/>
</dbReference>
<evidence type="ECO:0000313" key="9">
    <source>
        <dbReference type="Proteomes" id="UP000007800"/>
    </source>
</evidence>
<protein>
    <submittedName>
        <fullName evidence="8">Uncharacterized protein</fullName>
    </submittedName>
</protein>
<dbReference type="OMA" id="NRNNKMM"/>
<proteinExistence type="predicted"/>
<evidence type="ECO:0000256" key="3">
    <source>
        <dbReference type="SAM" id="MobiDB-lite"/>
    </source>
</evidence>
<dbReference type="InterPro" id="IPR025609">
    <property type="entry name" value="Lsm14-like_N"/>
</dbReference>
<feature type="domain" description="FFD box profile" evidence="5">
    <location>
        <begin position="208"/>
        <end position="224"/>
    </location>
</feature>
<feature type="compositionally biased region" description="Basic residues" evidence="3">
    <location>
        <begin position="264"/>
        <end position="275"/>
    </location>
</feature>
<evidence type="ECO:0000256" key="2">
    <source>
        <dbReference type="PROSITE-ProRule" id="PRU00869"/>
    </source>
</evidence>
<dbReference type="PROSITE" id="PS51513">
    <property type="entry name" value="FFD"/>
    <property type="match status" value="1"/>
</dbReference>
<dbReference type="InterPro" id="IPR025762">
    <property type="entry name" value="DFDF"/>
</dbReference>
<evidence type="ECO:0000259" key="6">
    <source>
        <dbReference type="PROSITE" id="PS51536"/>
    </source>
</evidence>
<sequence>MSGSSLPYIGSKISLVSNAGIRYEGILYTINTEESTIALQNVKSFGTEGRKTPDIPASDEVYDFIIFRGSDIKDLTVLEGASQRSGVLSDPAIVSMQKNAPTVATNGMQRQRGYYNNNRGGYGKGYGKGYNNYGGKGYGKGYNYGYRNRHQNRNRRSGPSGPVGELVPNENPEAKAEVKEEFDLAASAEKLEKPDESAISTAGTTVRTGYDKTKGFFDDISCDALDRNGIPSFDPTRREKLREADKETFGSMALQRRPFGGNVRRMRPNNRNRRY</sequence>
<feature type="compositionally biased region" description="Basic residues" evidence="3">
    <location>
        <begin position="147"/>
        <end position="156"/>
    </location>
</feature>
<dbReference type="InterPro" id="IPR019050">
    <property type="entry name" value="FDF_dom"/>
</dbReference>
<feature type="region of interest" description="Disordered" evidence="3">
    <location>
        <begin position="144"/>
        <end position="177"/>
    </location>
</feature>
<dbReference type="SMART" id="SM01271">
    <property type="entry name" value="LSM14"/>
    <property type="match status" value="1"/>
</dbReference>
<feature type="short sequence motif" description="FFD box" evidence="1">
    <location>
        <begin position="208"/>
        <end position="224"/>
    </location>
</feature>
<gene>
    <name evidence="8" type="ORF">Pmar_PMAR011879</name>
</gene>
<dbReference type="Gene3D" id="2.30.30.100">
    <property type="match status" value="1"/>
</dbReference>
<evidence type="ECO:0000259" key="5">
    <source>
        <dbReference type="PROSITE" id="PS51513"/>
    </source>
</evidence>
<dbReference type="InterPro" id="IPR047575">
    <property type="entry name" value="Sm"/>
</dbReference>
<feature type="domain" description="TFG box profile" evidence="6">
    <location>
        <begin position="233"/>
        <end position="253"/>
    </location>
</feature>
<dbReference type="PROSITE" id="PS51512">
    <property type="entry name" value="DFDF"/>
    <property type="match status" value="1"/>
</dbReference>
<dbReference type="PANTHER" id="PTHR13586">
    <property type="entry name" value="SCD6 PROTEIN-RELATED"/>
    <property type="match status" value="1"/>
</dbReference>
<dbReference type="GO" id="GO:0003729">
    <property type="term" value="F:mRNA binding"/>
    <property type="evidence" value="ECO:0007669"/>
    <property type="project" value="TreeGrafter"/>
</dbReference>
<feature type="domain" description="DFDF" evidence="4">
    <location>
        <begin position="170"/>
        <end position="206"/>
    </location>
</feature>
<dbReference type="EMBL" id="GG680918">
    <property type="protein sequence ID" value="EER05828.1"/>
    <property type="molecule type" value="Genomic_DNA"/>
</dbReference>
<organism evidence="9">
    <name type="scientific">Perkinsus marinus (strain ATCC 50983 / TXsc)</name>
    <dbReference type="NCBI Taxonomy" id="423536"/>
    <lineage>
        <taxon>Eukaryota</taxon>
        <taxon>Sar</taxon>
        <taxon>Alveolata</taxon>
        <taxon>Perkinsozoa</taxon>
        <taxon>Perkinsea</taxon>
        <taxon>Perkinsida</taxon>
        <taxon>Perkinsidae</taxon>
        <taxon>Perkinsus</taxon>
    </lineage>
</organism>
<feature type="short sequence motif" description="TFG box" evidence="2">
    <location>
        <begin position="233"/>
        <end position="253"/>
    </location>
</feature>
<dbReference type="InterPro" id="IPR025761">
    <property type="entry name" value="FFD_box"/>
</dbReference>
<dbReference type="AlphaFoldDB" id="C5LBK7"/>
<reference evidence="8 9" key="1">
    <citation type="submission" date="2008-07" db="EMBL/GenBank/DDBJ databases">
        <authorList>
            <person name="El-Sayed N."/>
            <person name="Caler E."/>
            <person name="Inman J."/>
            <person name="Amedeo P."/>
            <person name="Hass B."/>
            <person name="Wortman J."/>
        </authorList>
    </citation>
    <scope>NUCLEOTIDE SEQUENCE [LARGE SCALE GENOMIC DNA]</scope>
    <source>
        <strain evidence="9">ATCC 50983 / TXsc</strain>
    </source>
</reference>
<dbReference type="CDD" id="cd01736">
    <property type="entry name" value="LSm14_N"/>
    <property type="match status" value="1"/>
</dbReference>
<feature type="domain" description="Sm" evidence="7">
    <location>
        <begin position="1"/>
        <end position="81"/>
    </location>
</feature>
<evidence type="ECO:0000259" key="7">
    <source>
        <dbReference type="PROSITE" id="PS52002"/>
    </source>
</evidence>
<dbReference type="OrthoDB" id="21539at2759"/>
<dbReference type="PROSITE" id="PS51536">
    <property type="entry name" value="TFG"/>
    <property type="match status" value="1"/>
</dbReference>
<dbReference type="PANTHER" id="PTHR13586:SF0">
    <property type="entry name" value="TRAILER HITCH, ISOFORM H"/>
    <property type="match status" value="1"/>
</dbReference>
<dbReference type="Proteomes" id="UP000007800">
    <property type="component" value="Unassembled WGS sequence"/>
</dbReference>
<dbReference type="GO" id="GO:0034063">
    <property type="term" value="P:stress granule assembly"/>
    <property type="evidence" value="ECO:0007669"/>
    <property type="project" value="TreeGrafter"/>
</dbReference>
<evidence type="ECO:0000259" key="4">
    <source>
        <dbReference type="PROSITE" id="PS51512"/>
    </source>
</evidence>
<dbReference type="SMART" id="SM01199">
    <property type="entry name" value="FDF"/>
    <property type="match status" value="1"/>
</dbReference>
<dbReference type="PROSITE" id="PS52002">
    <property type="entry name" value="SM"/>
    <property type="match status" value="1"/>
</dbReference>
<dbReference type="SUPFAM" id="SSF50182">
    <property type="entry name" value="Sm-like ribonucleoproteins"/>
    <property type="match status" value="1"/>
</dbReference>
<evidence type="ECO:0000256" key="1">
    <source>
        <dbReference type="PROSITE-ProRule" id="PRU00846"/>
    </source>
</evidence>
<keyword evidence="9" id="KW-1185">Reference proteome</keyword>
<dbReference type="Pfam" id="PF12701">
    <property type="entry name" value="LSM14"/>
    <property type="match status" value="1"/>
</dbReference>
<dbReference type="GeneID" id="9043258"/>
<name>C5LBK7_PERM5</name>
<dbReference type="InterPro" id="IPR010920">
    <property type="entry name" value="LSM_dom_sf"/>
</dbReference>
<dbReference type="GO" id="GO:0033962">
    <property type="term" value="P:P-body assembly"/>
    <property type="evidence" value="ECO:0007669"/>
    <property type="project" value="TreeGrafter"/>
</dbReference>
<dbReference type="RefSeq" id="XP_002774012.1">
    <property type="nucleotide sequence ID" value="XM_002773966.1"/>
</dbReference>
<feature type="region of interest" description="Disordered" evidence="3">
    <location>
        <begin position="255"/>
        <end position="275"/>
    </location>
</feature>
<dbReference type="GO" id="GO:0000932">
    <property type="term" value="C:P-body"/>
    <property type="evidence" value="ECO:0007669"/>
    <property type="project" value="TreeGrafter"/>
</dbReference>
<dbReference type="FunCoup" id="C5LBK7">
    <property type="interactions" value="16"/>
</dbReference>
<evidence type="ECO:0000313" key="8">
    <source>
        <dbReference type="EMBL" id="EER05828.1"/>
    </source>
</evidence>
<accession>C5LBK7</accession>
<dbReference type="InParanoid" id="C5LBK7"/>